<name>A0A1H7CIY5_9FIRM</name>
<sequence length="88" mass="9989">MKIKNSMEDFVFSKINAILAEYGDVCKCEKCRTDIALLALNHLPPHYVCSDKGDTLTRLNLYQPENEVDMIREIAKAVEIVSVNPHHS</sequence>
<dbReference type="RefSeq" id="WP_019554105.1">
    <property type="nucleotide sequence ID" value="NZ_FNZK01000020.1"/>
</dbReference>
<dbReference type="AlphaFoldDB" id="A0A1H7CIY5"/>
<dbReference type="EMBL" id="FNZK01000020">
    <property type="protein sequence ID" value="SEJ85655.1"/>
    <property type="molecule type" value="Genomic_DNA"/>
</dbReference>
<accession>A0A1H7CIY5</accession>
<dbReference type="STRING" id="84035.SAMN05660742_12013"/>
<gene>
    <name evidence="1" type="ORF">SAMN05660742_12013</name>
</gene>
<protein>
    <submittedName>
        <fullName evidence="1">Competence protein ComFB</fullName>
    </submittedName>
</protein>
<dbReference type="Pfam" id="PF10719">
    <property type="entry name" value="ComFB"/>
    <property type="match status" value="1"/>
</dbReference>
<proteinExistence type="predicted"/>
<evidence type="ECO:0000313" key="2">
    <source>
        <dbReference type="Proteomes" id="UP000199662"/>
    </source>
</evidence>
<reference evidence="1 2" key="1">
    <citation type="submission" date="2016-10" db="EMBL/GenBank/DDBJ databases">
        <authorList>
            <person name="de Groot N.N."/>
        </authorList>
    </citation>
    <scope>NUCLEOTIDE SEQUENCE [LARGE SCALE GENOMIC DNA]</scope>
    <source>
        <strain evidence="1 2">DSM 2179</strain>
    </source>
</reference>
<keyword evidence="2" id="KW-1185">Reference proteome</keyword>
<dbReference type="Proteomes" id="UP000199662">
    <property type="component" value="Unassembled WGS sequence"/>
</dbReference>
<dbReference type="InterPro" id="IPR019657">
    <property type="entry name" value="ComFB"/>
</dbReference>
<organism evidence="1 2">
    <name type="scientific">Propionispira arboris</name>
    <dbReference type="NCBI Taxonomy" id="84035"/>
    <lineage>
        <taxon>Bacteria</taxon>
        <taxon>Bacillati</taxon>
        <taxon>Bacillota</taxon>
        <taxon>Negativicutes</taxon>
        <taxon>Selenomonadales</taxon>
        <taxon>Selenomonadaceae</taxon>
        <taxon>Propionispira</taxon>
    </lineage>
</organism>
<evidence type="ECO:0000313" key="1">
    <source>
        <dbReference type="EMBL" id="SEJ85655.1"/>
    </source>
</evidence>